<organism evidence="2 3">
    <name type="scientific">Donghicola tyrosinivorans</name>
    <dbReference type="NCBI Taxonomy" id="1652492"/>
    <lineage>
        <taxon>Bacteria</taxon>
        <taxon>Pseudomonadati</taxon>
        <taxon>Pseudomonadota</taxon>
        <taxon>Alphaproteobacteria</taxon>
        <taxon>Rhodobacterales</taxon>
        <taxon>Roseobacteraceae</taxon>
        <taxon>Donghicola</taxon>
    </lineage>
</organism>
<dbReference type="InterPro" id="IPR036291">
    <property type="entry name" value="NAD(P)-bd_dom_sf"/>
</dbReference>
<dbReference type="PROSITE" id="PS00061">
    <property type="entry name" value="ADH_SHORT"/>
    <property type="match status" value="1"/>
</dbReference>
<dbReference type="FunFam" id="3.40.50.720:FF:000084">
    <property type="entry name" value="Short-chain dehydrogenase reductase"/>
    <property type="match status" value="1"/>
</dbReference>
<proteinExistence type="inferred from homology"/>
<dbReference type="Gene3D" id="3.40.50.720">
    <property type="entry name" value="NAD(P)-binding Rossmann-like Domain"/>
    <property type="match status" value="1"/>
</dbReference>
<comment type="similarity">
    <text evidence="1">Belongs to the short-chain dehydrogenases/reductases (SDR) family.</text>
</comment>
<dbReference type="RefSeq" id="WP_106269010.1">
    <property type="nucleotide sequence ID" value="NZ_PVTQ01000036.1"/>
</dbReference>
<dbReference type="NCBIfam" id="NF009466">
    <property type="entry name" value="PRK12826.1-2"/>
    <property type="match status" value="1"/>
</dbReference>
<dbReference type="SUPFAM" id="SSF51735">
    <property type="entry name" value="NAD(P)-binding Rossmann-fold domains"/>
    <property type="match status" value="1"/>
</dbReference>
<dbReference type="GO" id="GO:0032787">
    <property type="term" value="P:monocarboxylic acid metabolic process"/>
    <property type="evidence" value="ECO:0007669"/>
    <property type="project" value="UniProtKB-ARBA"/>
</dbReference>
<reference evidence="2 3" key="1">
    <citation type="submission" date="2018-03" db="EMBL/GenBank/DDBJ databases">
        <title>Genomic Encyclopedia of Archaeal and Bacterial Type Strains, Phase II (KMG-II): from individual species to whole genera.</title>
        <authorList>
            <person name="Goeker M."/>
        </authorList>
    </citation>
    <scope>NUCLEOTIDE SEQUENCE [LARGE SCALE GENOMIC DNA]</scope>
    <source>
        <strain evidence="2 3">DSM 100212</strain>
    </source>
</reference>
<dbReference type="InterPro" id="IPR020904">
    <property type="entry name" value="Sc_DH/Rdtase_CS"/>
</dbReference>
<dbReference type="OrthoDB" id="9803333at2"/>
<dbReference type="PRINTS" id="PR00081">
    <property type="entry name" value="GDHRDH"/>
</dbReference>
<dbReference type="PRINTS" id="PR00080">
    <property type="entry name" value="SDRFAMILY"/>
</dbReference>
<name>A0A2T0W8T3_9RHOB</name>
<evidence type="ECO:0000313" key="2">
    <source>
        <dbReference type="EMBL" id="PRY83056.1"/>
    </source>
</evidence>
<dbReference type="Proteomes" id="UP000238392">
    <property type="component" value="Unassembled WGS sequence"/>
</dbReference>
<evidence type="ECO:0000313" key="3">
    <source>
        <dbReference type="Proteomes" id="UP000238392"/>
    </source>
</evidence>
<sequence>MEPRFQDQVAVITGGARGIGFAVAKRLIAEGGKVAIWDIGGAEDSAKSLGTSAIGVTVDIADEASVNAAYATTEAAFGEVDILVTAAGITGPTHPVQGHDYPSWKRVIDVHLGGVFLCTRAVVDGMVARDYGRIATIASVAGKEGNPNASSYSAAKAGIIGYTKSLGKELAATGVRANCFAPGLINTPLMEQLPEEQIAFSLSRIPQGRFGTVEECAAMICFMISPECSFNSGAVFDMSGGRATY</sequence>
<dbReference type="AlphaFoldDB" id="A0A2T0W8T3"/>
<dbReference type="PANTHER" id="PTHR42879">
    <property type="entry name" value="3-OXOACYL-(ACYL-CARRIER-PROTEIN) REDUCTASE"/>
    <property type="match status" value="1"/>
</dbReference>
<evidence type="ECO:0000256" key="1">
    <source>
        <dbReference type="ARBA" id="ARBA00006484"/>
    </source>
</evidence>
<dbReference type="EMBL" id="PVTQ01000036">
    <property type="protein sequence ID" value="PRY83056.1"/>
    <property type="molecule type" value="Genomic_DNA"/>
</dbReference>
<comment type="caution">
    <text evidence="2">The sequence shown here is derived from an EMBL/GenBank/DDBJ whole genome shotgun (WGS) entry which is preliminary data.</text>
</comment>
<dbReference type="InterPro" id="IPR002347">
    <property type="entry name" value="SDR_fam"/>
</dbReference>
<keyword evidence="3" id="KW-1185">Reference proteome</keyword>
<protein>
    <submittedName>
        <fullName evidence="2">3-oxoacyl-[acyl-carrier protein] reductase</fullName>
    </submittedName>
</protein>
<dbReference type="InterPro" id="IPR050259">
    <property type="entry name" value="SDR"/>
</dbReference>
<gene>
    <name evidence="2" type="ORF">CLV74_13616</name>
</gene>
<dbReference type="Pfam" id="PF13561">
    <property type="entry name" value="adh_short_C2"/>
    <property type="match status" value="1"/>
</dbReference>
<dbReference type="PANTHER" id="PTHR42879:SF2">
    <property type="entry name" value="3-OXOACYL-[ACYL-CARRIER-PROTEIN] REDUCTASE FABG"/>
    <property type="match status" value="1"/>
</dbReference>
<accession>A0A2T0W8T3</accession>